<evidence type="ECO:0000313" key="2">
    <source>
        <dbReference type="Proteomes" id="UP000324222"/>
    </source>
</evidence>
<dbReference type="InterPro" id="IPR036420">
    <property type="entry name" value="BRCT_dom_sf"/>
</dbReference>
<protein>
    <submittedName>
        <fullName evidence="1">Uncharacterized protein</fullName>
    </submittedName>
</protein>
<reference evidence="1 2" key="1">
    <citation type="submission" date="2019-05" db="EMBL/GenBank/DDBJ databases">
        <title>Another draft genome of Portunus trituberculatus and its Hox gene families provides insights of decapod evolution.</title>
        <authorList>
            <person name="Jeong J.-H."/>
            <person name="Song I."/>
            <person name="Kim S."/>
            <person name="Choi T."/>
            <person name="Kim D."/>
            <person name="Ryu S."/>
            <person name="Kim W."/>
        </authorList>
    </citation>
    <scope>NUCLEOTIDE SEQUENCE [LARGE SCALE GENOMIC DNA]</scope>
    <source>
        <tissue evidence="1">Muscle</tissue>
    </source>
</reference>
<proteinExistence type="predicted"/>
<gene>
    <name evidence="1" type="ORF">E2C01_023647</name>
</gene>
<dbReference type="AlphaFoldDB" id="A0A5B7E8S0"/>
<dbReference type="EMBL" id="VSRR010002244">
    <property type="protein sequence ID" value="MPC30382.1"/>
    <property type="molecule type" value="Genomic_DNA"/>
</dbReference>
<dbReference type="Gene3D" id="3.40.50.10190">
    <property type="entry name" value="BRCT domain"/>
    <property type="match status" value="1"/>
</dbReference>
<sequence length="193" mass="21270">MGLSVGLLRRPVYERAERAAQSESREMNEDLEEMIERHDGHVVKMGSSETIHYSVVTAGSHHVNKGQLISHAFLEDCVEAKGLQAHGFESCPRSECKLGFLILGNGFLAGILTSHAIHDLGRFHIHKIVGMTEDLDMLSPEQQLALLNASGHLPKPWEPVSPQQHTYIGIYLIIVAGRGEKAEACNISASEKR</sequence>
<keyword evidence="2" id="KW-1185">Reference proteome</keyword>
<organism evidence="1 2">
    <name type="scientific">Portunus trituberculatus</name>
    <name type="common">Swimming crab</name>
    <name type="synonym">Neptunus trituberculatus</name>
    <dbReference type="NCBI Taxonomy" id="210409"/>
    <lineage>
        <taxon>Eukaryota</taxon>
        <taxon>Metazoa</taxon>
        <taxon>Ecdysozoa</taxon>
        <taxon>Arthropoda</taxon>
        <taxon>Crustacea</taxon>
        <taxon>Multicrustacea</taxon>
        <taxon>Malacostraca</taxon>
        <taxon>Eumalacostraca</taxon>
        <taxon>Eucarida</taxon>
        <taxon>Decapoda</taxon>
        <taxon>Pleocyemata</taxon>
        <taxon>Brachyura</taxon>
        <taxon>Eubrachyura</taxon>
        <taxon>Portunoidea</taxon>
        <taxon>Portunidae</taxon>
        <taxon>Portuninae</taxon>
        <taxon>Portunus</taxon>
    </lineage>
</organism>
<comment type="caution">
    <text evidence="1">The sequence shown here is derived from an EMBL/GenBank/DDBJ whole genome shotgun (WGS) entry which is preliminary data.</text>
</comment>
<dbReference type="Proteomes" id="UP000324222">
    <property type="component" value="Unassembled WGS sequence"/>
</dbReference>
<accession>A0A5B7E8S0</accession>
<evidence type="ECO:0000313" key="1">
    <source>
        <dbReference type="EMBL" id="MPC30382.1"/>
    </source>
</evidence>
<name>A0A5B7E8S0_PORTR</name>